<reference evidence="2" key="1">
    <citation type="submission" date="2022-08" db="EMBL/GenBank/DDBJ databases">
        <authorList>
            <person name="Gutierrez-Valencia J."/>
        </authorList>
    </citation>
    <scope>NUCLEOTIDE SEQUENCE</scope>
</reference>
<dbReference type="InterPro" id="IPR050232">
    <property type="entry name" value="FBL13/AtMIF1-like"/>
</dbReference>
<dbReference type="Gene3D" id="3.80.10.10">
    <property type="entry name" value="Ribonuclease Inhibitor"/>
    <property type="match status" value="1"/>
</dbReference>
<organism evidence="2 3">
    <name type="scientific">Linum tenue</name>
    <dbReference type="NCBI Taxonomy" id="586396"/>
    <lineage>
        <taxon>Eukaryota</taxon>
        <taxon>Viridiplantae</taxon>
        <taxon>Streptophyta</taxon>
        <taxon>Embryophyta</taxon>
        <taxon>Tracheophyta</taxon>
        <taxon>Spermatophyta</taxon>
        <taxon>Magnoliopsida</taxon>
        <taxon>eudicotyledons</taxon>
        <taxon>Gunneridae</taxon>
        <taxon>Pentapetalae</taxon>
        <taxon>rosids</taxon>
        <taxon>fabids</taxon>
        <taxon>Malpighiales</taxon>
        <taxon>Linaceae</taxon>
        <taxon>Linum</taxon>
    </lineage>
</organism>
<dbReference type="InterPro" id="IPR006566">
    <property type="entry name" value="FBD"/>
</dbReference>
<dbReference type="InterPro" id="IPR055411">
    <property type="entry name" value="LRR_FXL15/At3g58940/PEG3-like"/>
</dbReference>
<dbReference type="Pfam" id="PF08387">
    <property type="entry name" value="FBD"/>
    <property type="match status" value="1"/>
</dbReference>
<dbReference type="AlphaFoldDB" id="A0AAV0P8D7"/>
<evidence type="ECO:0000313" key="2">
    <source>
        <dbReference type="EMBL" id="CAI0467473.1"/>
    </source>
</evidence>
<dbReference type="InterPro" id="IPR032675">
    <property type="entry name" value="LRR_dom_sf"/>
</dbReference>
<feature type="domain" description="FBD" evidence="1">
    <location>
        <begin position="245"/>
        <end position="317"/>
    </location>
</feature>
<dbReference type="PANTHER" id="PTHR31900">
    <property type="entry name" value="F-BOX/RNI SUPERFAMILY PROTEIN-RELATED"/>
    <property type="match status" value="1"/>
</dbReference>
<keyword evidence="3" id="KW-1185">Reference proteome</keyword>
<accession>A0AAV0P8D7</accession>
<evidence type="ECO:0000259" key="1">
    <source>
        <dbReference type="SMART" id="SM00579"/>
    </source>
</evidence>
<gene>
    <name evidence="2" type="ORF">LITE_LOCUS37456</name>
</gene>
<dbReference type="Proteomes" id="UP001154282">
    <property type="component" value="Unassembled WGS sequence"/>
</dbReference>
<proteinExistence type="predicted"/>
<dbReference type="PANTHER" id="PTHR31900:SF32">
    <property type="entry name" value="F-BOX_RNI_FBD-LIKE DOMAIN PROTEIN"/>
    <property type="match status" value="1"/>
</dbReference>
<dbReference type="EMBL" id="CAMGYJ010000008">
    <property type="protein sequence ID" value="CAI0467473.1"/>
    <property type="molecule type" value="Genomic_DNA"/>
</dbReference>
<name>A0AAV0P8D7_9ROSI</name>
<comment type="caution">
    <text evidence="2">The sequence shown here is derived from an EMBL/GenBank/DDBJ whole genome shotgun (WGS) entry which is preliminary data.</text>
</comment>
<sequence length="343" mass="38173">MEFGSPARIWWLPESFYTLKNLKAVKLDHVMMGADGPVSLPSLKILQLRQVVIEDFEMLSKLISGCPALESLDLHDCLIEYGNENDILAASLPSLRNFKIYVDIGGELCDIEIEAPNLEHVVLLCFADVKFLGSSPLSCLHSARVDTGESRTISTHCLMGLLTQISNAKEMSLDWPTLESLLGLDDVQLPVFPHLTHLTIQPVGTSCILHSLLHSASKLQALVIDLEMADYPMVWEQLEPPSAPKCLLSSLEEIEIKGLSADKYGIKMVAYLLKAGAVLKKVNIRAHARIDREKNRELASLLRRLPKGSSACDVRLLHCSKDMSISVDDDDHEEFENEFDRDS</sequence>
<dbReference type="Pfam" id="PF24758">
    <property type="entry name" value="LRR_At5g56370"/>
    <property type="match status" value="1"/>
</dbReference>
<protein>
    <recommendedName>
        <fullName evidence="1">FBD domain-containing protein</fullName>
    </recommendedName>
</protein>
<evidence type="ECO:0000313" key="3">
    <source>
        <dbReference type="Proteomes" id="UP001154282"/>
    </source>
</evidence>
<dbReference type="SMART" id="SM00579">
    <property type="entry name" value="FBD"/>
    <property type="match status" value="1"/>
</dbReference>
<dbReference type="SUPFAM" id="SSF52047">
    <property type="entry name" value="RNI-like"/>
    <property type="match status" value="1"/>
</dbReference>